<evidence type="ECO:0000256" key="16">
    <source>
        <dbReference type="ARBA" id="ARBA00023280"/>
    </source>
</evidence>
<name>A0EPK4_MMPV</name>
<keyword evidence="12 18" id="KW-0010">Activator</keyword>
<keyword evidence="5 18" id="KW-1090">Inhibition of host innate immune response by virus</keyword>
<dbReference type="PIRSF" id="PIRSF003407">
    <property type="entry name" value="Papvi_E7"/>
    <property type="match status" value="1"/>
</dbReference>
<dbReference type="OrthoDB" id="28268at10239"/>
<dbReference type="Gene3D" id="3.30.160.330">
    <property type="match status" value="1"/>
</dbReference>
<evidence type="ECO:0000256" key="1">
    <source>
        <dbReference type="ARBA" id="ARBA00022504"/>
    </source>
</evidence>
<comment type="PTM">
    <text evidence="18">Highly phosphorylated.</text>
</comment>
<dbReference type="GO" id="GO:0030430">
    <property type="term" value="C:host cell cytoplasm"/>
    <property type="evidence" value="ECO:0007669"/>
    <property type="project" value="UniProtKB-SubCell"/>
</dbReference>
<sequence>MLGENPSLPDIVLSNLDCNGNADEPDEVGSSSLSPDSLGEEVEPECILDPYRVKTTCHYCDKVLRFIIVSSHLTKTVFEVLLAKDLSFLCPACVAVHLTRKNGQR</sequence>
<keyword evidence="1 18" id="KW-1121">Modulation of host cell cycle by virus</keyword>
<comment type="similarity">
    <text evidence="18 19">Belongs to the papillomaviridae E7 protein family.</text>
</comment>
<evidence type="ECO:0000256" key="3">
    <source>
        <dbReference type="ARBA" id="ARBA00022562"/>
    </source>
</evidence>
<evidence type="ECO:0000256" key="6">
    <source>
        <dbReference type="ARBA" id="ARBA00022723"/>
    </source>
</evidence>
<dbReference type="GO" id="GO:0006351">
    <property type="term" value="P:DNA-templated transcription"/>
    <property type="evidence" value="ECO:0007669"/>
    <property type="project" value="UniProtKB-UniRule"/>
</dbReference>
<dbReference type="GO" id="GO:0039645">
    <property type="term" value="P:symbiont-mediated perturbation of host cell cycle G1/S transition checkpoint"/>
    <property type="evidence" value="ECO:0007669"/>
    <property type="project" value="UniProtKB-UniRule"/>
</dbReference>
<evidence type="ECO:0000256" key="5">
    <source>
        <dbReference type="ARBA" id="ARBA00022632"/>
    </source>
</evidence>
<protein>
    <recommendedName>
        <fullName evidence="18 19">Protein E7</fullName>
    </recommendedName>
</protein>
<evidence type="ECO:0000256" key="10">
    <source>
        <dbReference type="ARBA" id="ARBA00023015"/>
    </source>
</evidence>
<keyword evidence="11 18" id="KW-0238">DNA-binding</keyword>
<evidence type="ECO:0000256" key="18">
    <source>
        <dbReference type="HAMAP-Rule" id="MF_04004"/>
    </source>
</evidence>
<dbReference type="Pfam" id="PF00527">
    <property type="entry name" value="E7"/>
    <property type="match status" value="1"/>
</dbReference>
<dbReference type="KEGG" id="vg:5075637"/>
<dbReference type="GO" id="GO:0042025">
    <property type="term" value="C:host cell nucleus"/>
    <property type="evidence" value="ECO:0007669"/>
    <property type="project" value="UniProtKB-SubCell"/>
</dbReference>
<organism evidence="21 22">
    <name type="scientific">Micromys minutus papillomavirus</name>
    <name type="common">MmPV</name>
    <name type="synonym">Old world harvest mouse papillomavirus</name>
    <dbReference type="NCBI Taxonomy" id="10568"/>
    <lineage>
        <taxon>Viruses</taxon>
        <taxon>Monodnaviria</taxon>
        <taxon>Shotokuvirae</taxon>
        <taxon>Cossaviricota</taxon>
        <taxon>Papovaviricetes</taxon>
        <taxon>Zurhausenvirales</taxon>
        <taxon>Papillomaviridae</taxon>
        <taxon>Firstpapillomavirinae</taxon>
        <taxon>Pipapillomavirus</taxon>
        <taxon>Pipapillomavirus 2</taxon>
    </lineage>
</organism>
<comment type="subcellular location">
    <subcellularLocation>
        <location evidence="18">Host cytoplasm</location>
    </subcellularLocation>
    <subcellularLocation>
        <location evidence="18">Host nucleus</location>
    </subcellularLocation>
    <text evidence="18">Predominantly found in the host nucleus.</text>
</comment>
<reference evidence="21 22" key="1">
    <citation type="journal article" date="2007" name="J. Gen. Virol.">
        <title>Complete genomic characterization of a murine papillomavirus isolated from papillomatous lesions of a European harvest mouse (Micromys minutus).</title>
        <authorList>
            <person name="Van Doorslaer K."/>
            <person name="Rector A."/>
            <person name="Jenson A.B."/>
            <person name="Sundberg J.P."/>
            <person name="Van Ranst M."/>
            <person name="Ghim S.J."/>
        </authorList>
    </citation>
    <scope>NUCLEOTIDE SEQUENCE [LARGE SCALE GENOMIC DNA]</scope>
</reference>
<dbReference type="GO" id="GO:0019904">
    <property type="term" value="F:protein domain specific binding"/>
    <property type="evidence" value="ECO:0007669"/>
    <property type="project" value="UniProtKB-UniRule"/>
</dbReference>
<dbReference type="GO" id="GO:0003677">
    <property type="term" value="F:DNA binding"/>
    <property type="evidence" value="ECO:0007669"/>
    <property type="project" value="UniProtKB-UniRule"/>
</dbReference>
<comment type="function">
    <text evidence="19">E7 protein has both transforming and trans-activating activities.</text>
</comment>
<keyword evidence="17 18" id="KW-1078">G1/S host cell cycle checkpoint dysregulation by virus</keyword>
<comment type="function">
    <text evidence="18">Plays a role in viral genome replication by driving entry of quiescent cells into the cell cycle. Stimulation of progression from G1 to S phase allows the virus to efficiently use the cellular DNA replicating machinery to achieve viral genome replication. E7 protein has both transforming and trans-activating activities. Induces the disassembly of the E2F1 transcription factor from RB1, with subsequent transcriptional activation of E2F1-regulated S-phase genes. Interferes with host histone deacetylation mediated by HDAC1 and HDAC2, leading to transcription activation. Plays also a role in the inhibition of both antiviral and antiproliferative functions of host interferon alpha. Interaction with host TMEM173/STING impairs the ability of TMEM173/STING to sense cytosolic DNA and promote the production of type I interferon (IFN-alpha and IFN-beta).</text>
</comment>
<keyword evidence="7 18" id="KW-0863">Zinc-finger</keyword>
<gene>
    <name evidence="18" type="primary">E7</name>
</gene>
<evidence type="ECO:0000256" key="7">
    <source>
        <dbReference type="ARBA" id="ARBA00022771"/>
    </source>
</evidence>
<evidence type="ECO:0000256" key="2">
    <source>
        <dbReference type="ARBA" id="ARBA00022518"/>
    </source>
</evidence>
<comment type="domain">
    <text evidence="18">The E7 terminal domain is an intrinsically disordered domain, whose flexibility and conformational transitions confer target adaptability to the oncoprotein. It allows adaptation to a variety of protein targets and exposes the PEST degradation sequence that regulates its turnover in the cell.</text>
</comment>
<keyword evidence="15" id="KW-0922">Interferon antiviral system evasion</keyword>
<dbReference type="EMBL" id="DQ269468">
    <property type="protein sequence ID" value="ABB85353.1"/>
    <property type="molecule type" value="Genomic_DNA"/>
</dbReference>
<dbReference type="GO" id="GO:0052170">
    <property type="term" value="P:symbiont-mediated suppression of host innate immune response"/>
    <property type="evidence" value="ECO:0007669"/>
    <property type="project" value="UniProtKB-KW"/>
</dbReference>
<evidence type="ECO:0000256" key="4">
    <source>
        <dbReference type="ARBA" id="ARBA00022581"/>
    </source>
</evidence>
<keyword evidence="10 18" id="KW-0805">Transcription regulation</keyword>
<comment type="caution">
    <text evidence="18">Lacks conserved residue(s) required for the propagation of feature annotation.</text>
</comment>
<proteinExistence type="inferred from homology"/>
<evidence type="ECO:0000256" key="17">
    <source>
        <dbReference type="ARBA" id="ARBA00023309"/>
    </source>
</evidence>
<evidence type="ECO:0000313" key="22">
    <source>
        <dbReference type="Proteomes" id="UP000148062"/>
    </source>
</evidence>
<feature type="short sequence motif" description="Nuclear export signal" evidence="18">
    <location>
        <begin position="75"/>
        <end position="83"/>
    </location>
</feature>
<dbReference type="InterPro" id="IPR000148">
    <property type="entry name" value="Papilloma_E7"/>
</dbReference>
<evidence type="ECO:0000256" key="13">
    <source>
        <dbReference type="ARBA" id="ARBA00023163"/>
    </source>
</evidence>
<keyword evidence="6 18" id="KW-0479">Metal-binding</keyword>
<keyword evidence="16 18" id="KW-0899">Viral immunoevasion</keyword>
<keyword evidence="2 18" id="KW-0244">Early protein</keyword>
<evidence type="ECO:0000256" key="8">
    <source>
        <dbReference type="ARBA" id="ARBA00022830"/>
    </source>
</evidence>
<evidence type="ECO:0000256" key="14">
    <source>
        <dbReference type="ARBA" id="ARBA00023200"/>
    </source>
</evidence>
<keyword evidence="3 18" id="KW-1048">Host nucleus</keyword>
<evidence type="ECO:0000256" key="9">
    <source>
        <dbReference type="ARBA" id="ARBA00022833"/>
    </source>
</evidence>
<dbReference type="RefSeq" id="YP_873940.1">
    <property type="nucleotide sequence ID" value="NC_008582.1"/>
</dbReference>
<dbReference type="SUPFAM" id="SSF161234">
    <property type="entry name" value="E7 C-terminal domain-like"/>
    <property type="match status" value="1"/>
</dbReference>
<dbReference type="GO" id="GO:0039502">
    <property type="term" value="P:symbiont-mediated suppression of host type I interferon-mediated signaling pathway"/>
    <property type="evidence" value="ECO:0007669"/>
    <property type="project" value="UniProtKB-UniRule"/>
</dbReference>
<organismHost>
    <name type="scientific">Micromys minutus</name>
    <name type="common">European harvest mouse</name>
    <dbReference type="NCBI Taxonomy" id="13151"/>
</organismHost>
<dbReference type="Proteomes" id="UP000148062">
    <property type="component" value="Segment"/>
</dbReference>
<evidence type="ECO:0000256" key="11">
    <source>
        <dbReference type="ARBA" id="ARBA00023125"/>
    </source>
</evidence>
<accession>A0EPK4</accession>
<feature type="region of interest" description="Disordered" evidence="20">
    <location>
        <begin position="1"/>
        <end position="41"/>
    </location>
</feature>
<keyword evidence="14 18" id="KW-1035">Host cytoplasm</keyword>
<dbReference type="GO" id="GO:0003700">
    <property type="term" value="F:DNA-binding transcription factor activity"/>
    <property type="evidence" value="ECO:0007669"/>
    <property type="project" value="UniProtKB-UniRule"/>
</dbReference>
<feature type="zinc finger region" evidence="18">
    <location>
        <begin position="57"/>
        <end position="93"/>
    </location>
</feature>
<evidence type="ECO:0000313" key="21">
    <source>
        <dbReference type="EMBL" id="ABB85353.1"/>
    </source>
</evidence>
<keyword evidence="9 18" id="KW-0862">Zinc</keyword>
<keyword evidence="13 18" id="KW-0804">Transcription</keyword>
<evidence type="ECO:0000256" key="19">
    <source>
        <dbReference type="PIRNR" id="PIRNR003407"/>
    </source>
</evidence>
<keyword evidence="8 18" id="KW-1114">Inhibition of host interferon signaling pathway by virus</keyword>
<comment type="subunit">
    <text evidence="18">Homodimer. Homooligomer. Interacts with host RB1; this interaction induces dissociation of RB1-E2F1 complex thereby disrupting RB1 activity. Interacts with host EP300; this interaction represses EP300 transcriptional activity. Interacts with protein E2; this interaction inhibits E7 oncogenic activity. Interacts with host TMEM173/STING; this interaction impairs the ability of TMEM173/STING to sense cytosolic DNA and promote the production of type I interferon (IFN-alpha and IFN-beta).</text>
</comment>
<dbReference type="HAMAP" id="MF_04004">
    <property type="entry name" value="PPV_E7"/>
    <property type="match status" value="1"/>
</dbReference>
<evidence type="ECO:0000256" key="15">
    <source>
        <dbReference type="ARBA" id="ARBA00023258"/>
    </source>
</evidence>
<evidence type="ECO:0000256" key="12">
    <source>
        <dbReference type="ARBA" id="ARBA00023159"/>
    </source>
</evidence>
<dbReference type="GO" id="GO:0008270">
    <property type="term" value="F:zinc ion binding"/>
    <property type="evidence" value="ECO:0007669"/>
    <property type="project" value="UniProtKB-KW"/>
</dbReference>
<evidence type="ECO:0000256" key="20">
    <source>
        <dbReference type="SAM" id="MobiDB-lite"/>
    </source>
</evidence>
<keyword evidence="4 18" id="KW-0945">Host-virus interaction</keyword>